<gene>
    <name evidence="3" type="ORF">AHIS1636_33890</name>
</gene>
<reference evidence="3 4" key="1">
    <citation type="journal article" date="2023" name="Int. J. Syst. Evol. Microbiol.">
        <title>Arthrobacter mangrovi sp. nov., an actinobacterium isolated from the rhizosphere of a mangrove.</title>
        <authorList>
            <person name="Hamada M."/>
            <person name="Saitou S."/>
            <person name="Enomoto N."/>
            <person name="Nanri K."/>
            <person name="Hidaka K."/>
            <person name="Miura T."/>
            <person name="Tamura T."/>
        </authorList>
    </citation>
    <scope>NUCLEOTIDE SEQUENCE [LARGE SCALE GENOMIC DNA]</scope>
    <source>
        <strain evidence="3 4">NBRC 112813</strain>
    </source>
</reference>
<comment type="caution">
    <text evidence="3">The sequence shown here is derived from an EMBL/GenBank/DDBJ whole genome shotgun (WGS) entry which is preliminary data.</text>
</comment>
<proteinExistence type="predicted"/>
<name>A0ABQ5MY76_9MICC</name>
<dbReference type="RefSeq" id="WP_264797037.1">
    <property type="nucleotide sequence ID" value="NZ_BRVS01000026.1"/>
</dbReference>
<dbReference type="Proteomes" id="UP001209654">
    <property type="component" value="Unassembled WGS sequence"/>
</dbReference>
<feature type="compositionally biased region" description="Basic and acidic residues" evidence="1">
    <location>
        <begin position="1"/>
        <end position="14"/>
    </location>
</feature>
<feature type="region of interest" description="Disordered" evidence="1">
    <location>
        <begin position="1"/>
        <end position="138"/>
    </location>
</feature>
<accession>A0ABQ5MY76</accession>
<feature type="compositionally biased region" description="Basic and acidic residues" evidence="1">
    <location>
        <begin position="60"/>
        <end position="73"/>
    </location>
</feature>
<sequence>MPKTDKGGKPKKSELPSTLKKSGKKAQETFAKAHDSAAKTYGDEGRAHPVGYSALKHTHEKVGDHWEPKDHPGPSDQQARGGKDTARPTKGGVDANASKEHLYDLAKKLDVPGRSKMNKSELVDAVKKANDRETRKNR</sequence>
<evidence type="ECO:0000256" key="1">
    <source>
        <dbReference type="SAM" id="MobiDB-lite"/>
    </source>
</evidence>
<dbReference type="Gene3D" id="1.10.720.10">
    <property type="match status" value="1"/>
</dbReference>
<evidence type="ECO:0000259" key="2">
    <source>
        <dbReference type="Pfam" id="PF07498"/>
    </source>
</evidence>
<dbReference type="EMBL" id="BRVS01000026">
    <property type="protein sequence ID" value="GLB68946.1"/>
    <property type="molecule type" value="Genomic_DNA"/>
</dbReference>
<protein>
    <recommendedName>
        <fullName evidence="2">Rho termination factor-like N-terminal domain-containing protein</fullName>
    </recommendedName>
</protein>
<dbReference type="InterPro" id="IPR009317">
    <property type="entry name" value="ChaB"/>
</dbReference>
<feature type="compositionally biased region" description="Basic and acidic residues" evidence="1">
    <location>
        <begin position="25"/>
        <end position="47"/>
    </location>
</feature>
<dbReference type="Gene3D" id="1.10.1740.70">
    <property type="entry name" value="ChaB"/>
    <property type="match status" value="1"/>
</dbReference>
<feature type="domain" description="Rho termination factor-like N-terminal" evidence="2">
    <location>
        <begin position="102"/>
        <end position="129"/>
    </location>
</feature>
<dbReference type="Pfam" id="PF06150">
    <property type="entry name" value="ChaB"/>
    <property type="match status" value="1"/>
</dbReference>
<dbReference type="SUPFAM" id="SSF140376">
    <property type="entry name" value="ChaB-like"/>
    <property type="match status" value="1"/>
</dbReference>
<evidence type="ECO:0000313" key="4">
    <source>
        <dbReference type="Proteomes" id="UP001209654"/>
    </source>
</evidence>
<dbReference type="InterPro" id="IPR037205">
    <property type="entry name" value="ChaB_sf"/>
</dbReference>
<keyword evidence="4" id="KW-1185">Reference proteome</keyword>
<evidence type="ECO:0000313" key="3">
    <source>
        <dbReference type="EMBL" id="GLB68946.1"/>
    </source>
</evidence>
<dbReference type="Pfam" id="PF07498">
    <property type="entry name" value="Rho_N"/>
    <property type="match status" value="1"/>
</dbReference>
<organism evidence="3 4">
    <name type="scientific">Arthrobacter mangrovi</name>
    <dbReference type="NCBI Taxonomy" id="2966350"/>
    <lineage>
        <taxon>Bacteria</taxon>
        <taxon>Bacillati</taxon>
        <taxon>Actinomycetota</taxon>
        <taxon>Actinomycetes</taxon>
        <taxon>Micrococcales</taxon>
        <taxon>Micrococcaceae</taxon>
        <taxon>Arthrobacter</taxon>
    </lineage>
</organism>
<dbReference type="InterPro" id="IPR011112">
    <property type="entry name" value="Rho-like_N"/>
</dbReference>
<feature type="compositionally biased region" description="Basic and acidic residues" evidence="1">
    <location>
        <begin position="97"/>
        <end position="138"/>
    </location>
</feature>